<comment type="caution">
    <text evidence="1">The sequence shown here is derived from an EMBL/GenBank/DDBJ whole genome shotgun (WGS) entry which is preliminary data.</text>
</comment>
<dbReference type="VEuPathDB" id="FungiDB:PC110_g14841"/>
<organism evidence="1 2">
    <name type="scientific">Phytophthora cactorum</name>
    <dbReference type="NCBI Taxonomy" id="29920"/>
    <lineage>
        <taxon>Eukaryota</taxon>
        <taxon>Sar</taxon>
        <taxon>Stramenopiles</taxon>
        <taxon>Oomycota</taxon>
        <taxon>Peronosporomycetes</taxon>
        <taxon>Peronosporales</taxon>
        <taxon>Peronosporaceae</taxon>
        <taxon>Phytophthora</taxon>
    </lineage>
</organism>
<reference evidence="1" key="1">
    <citation type="submission" date="2018-10" db="EMBL/GenBank/DDBJ databases">
        <title>Effector identification in a new, highly contiguous assembly of the strawberry crown rot pathogen Phytophthora cactorum.</title>
        <authorList>
            <person name="Armitage A.D."/>
            <person name="Nellist C.F."/>
            <person name="Bates H."/>
            <person name="Vickerstaff R.J."/>
            <person name="Harrison R.J."/>
        </authorList>
    </citation>
    <scope>NUCLEOTIDE SEQUENCE</scope>
    <source>
        <strain evidence="1">P415</strain>
    </source>
</reference>
<evidence type="ECO:0000313" key="2">
    <source>
        <dbReference type="Proteomes" id="UP000697107"/>
    </source>
</evidence>
<gene>
    <name evidence="1" type="ORF">PC118_g12385</name>
</gene>
<accession>A0A8T1G086</accession>
<dbReference type="AlphaFoldDB" id="A0A8T1G086"/>
<dbReference type="Proteomes" id="UP000697107">
    <property type="component" value="Unassembled WGS sequence"/>
</dbReference>
<dbReference type="EMBL" id="RCML01000396">
    <property type="protein sequence ID" value="KAG2978286.1"/>
    <property type="molecule type" value="Genomic_DNA"/>
</dbReference>
<proteinExistence type="predicted"/>
<name>A0A8T1G086_9STRA</name>
<evidence type="ECO:0000313" key="1">
    <source>
        <dbReference type="EMBL" id="KAG2978286.1"/>
    </source>
</evidence>
<protein>
    <submittedName>
        <fullName evidence="1">Uncharacterized protein</fullName>
    </submittedName>
</protein>
<sequence length="119" mass="13913">MEPPQDALCCWCGAAPCDWEIYEEELWLATGRMLPKLQRCKHQNRVLRQTLGRIYLYHKAGNLCERSLVALLTPCISPPALLSVEPYRDFFFILRRLLDWPHRVCPIETFHWIISVSAS</sequence>